<dbReference type="RefSeq" id="WP_206254571.1">
    <property type="nucleotide sequence ID" value="NZ_CP071060.1"/>
</dbReference>
<dbReference type="InterPro" id="IPR029058">
    <property type="entry name" value="AB_hydrolase_fold"/>
</dbReference>
<dbReference type="PANTHER" id="PTHR48098:SF6">
    <property type="entry name" value="FERRI-BACILLIBACTIN ESTERASE BESA"/>
    <property type="match status" value="1"/>
</dbReference>
<reference evidence="1 2" key="1">
    <citation type="submission" date="2021-02" db="EMBL/GenBank/DDBJ databases">
        <title>Niveibacterium changnyeongensis HC41.</title>
        <authorList>
            <person name="Kang M."/>
        </authorList>
    </citation>
    <scope>NUCLEOTIDE SEQUENCE [LARGE SCALE GENOMIC DNA]</scope>
    <source>
        <strain evidence="1 2">HC41</strain>
    </source>
</reference>
<dbReference type="PANTHER" id="PTHR48098">
    <property type="entry name" value="ENTEROCHELIN ESTERASE-RELATED"/>
    <property type="match status" value="1"/>
</dbReference>
<gene>
    <name evidence="1" type="ORF">JY500_21585</name>
</gene>
<organism evidence="1 2">
    <name type="scientific">Niveibacterium microcysteis</name>
    <dbReference type="NCBI Taxonomy" id="2811415"/>
    <lineage>
        <taxon>Bacteria</taxon>
        <taxon>Pseudomonadati</taxon>
        <taxon>Pseudomonadota</taxon>
        <taxon>Betaproteobacteria</taxon>
        <taxon>Rhodocyclales</taxon>
        <taxon>Rhodocyclaceae</taxon>
        <taxon>Niveibacterium</taxon>
    </lineage>
</organism>
<accession>A0ABX7M5I2</accession>
<sequence>MPYLACLATPTTKAESPAYERGGRIGRRGDTLDFRWRGAASAVRVEGAYGNYGFALNRIGANEWAASVRVPNLAALVERFAFVATNADGKVVRETMHFNGPAASPPTPERGAIEAFTLESRHLSQSRQVNVWLPPGHSASQRYPVVYIADGAAEFGNELLAAMQAGRLPAMVVVGIEADQAARFAEYVDFPKREGIPSDPARFAAHERFFVDEVLPWAESKFGAANEPGSRSVAGFSNGADWAAAMALRHPGLFGRAIVMSPIMVVEYAIPDAPSTRFELSGGALEPPFALATACFAQRLHAKGGTVKLRWWPHTHAPVQWRAAFLAALLDEPSATLPDAHACDRFPADPL</sequence>
<name>A0ABX7M5I2_9RHOO</name>
<dbReference type="InterPro" id="IPR050583">
    <property type="entry name" value="Mycobacterial_A85_antigen"/>
</dbReference>
<proteinExistence type="predicted"/>
<dbReference type="Proteomes" id="UP000663570">
    <property type="component" value="Chromosome"/>
</dbReference>
<dbReference type="EMBL" id="CP071060">
    <property type="protein sequence ID" value="QSI77003.1"/>
    <property type="molecule type" value="Genomic_DNA"/>
</dbReference>
<dbReference type="Gene3D" id="3.40.50.1820">
    <property type="entry name" value="alpha/beta hydrolase"/>
    <property type="match status" value="1"/>
</dbReference>
<evidence type="ECO:0000313" key="2">
    <source>
        <dbReference type="Proteomes" id="UP000663570"/>
    </source>
</evidence>
<dbReference type="Pfam" id="PF00756">
    <property type="entry name" value="Esterase"/>
    <property type="match status" value="1"/>
</dbReference>
<keyword evidence="2" id="KW-1185">Reference proteome</keyword>
<protein>
    <recommendedName>
        <fullName evidence="3">Esterase</fullName>
    </recommendedName>
</protein>
<dbReference type="InterPro" id="IPR000801">
    <property type="entry name" value="Esterase-like"/>
</dbReference>
<evidence type="ECO:0008006" key="3">
    <source>
        <dbReference type="Google" id="ProtNLM"/>
    </source>
</evidence>
<dbReference type="SUPFAM" id="SSF53474">
    <property type="entry name" value="alpha/beta-Hydrolases"/>
    <property type="match status" value="1"/>
</dbReference>
<evidence type="ECO:0000313" key="1">
    <source>
        <dbReference type="EMBL" id="QSI77003.1"/>
    </source>
</evidence>